<dbReference type="InterPro" id="IPR011059">
    <property type="entry name" value="Metal-dep_hydrolase_composite"/>
</dbReference>
<organism evidence="9 10">
    <name type="scientific">Candidatus Methanofastidiosum methylothiophilum</name>
    <dbReference type="NCBI Taxonomy" id="1705564"/>
    <lineage>
        <taxon>Archaea</taxon>
        <taxon>Methanobacteriati</taxon>
        <taxon>Methanobacteriota</taxon>
        <taxon>Stenosarchaea group</taxon>
        <taxon>Candidatus Methanofastidiosia</taxon>
        <taxon>Candidatus Methanofastidiosales</taxon>
        <taxon>Candidatus Methanofastidiosaceae</taxon>
        <taxon>Candidatus Methanofastidiosum</taxon>
    </lineage>
</organism>
<dbReference type="InterPro" id="IPR032466">
    <property type="entry name" value="Metal_Hydrolase"/>
</dbReference>
<dbReference type="Pfam" id="PF13382">
    <property type="entry name" value="Adenine_deam_C"/>
    <property type="match status" value="1"/>
</dbReference>
<proteinExistence type="inferred from homology"/>
<dbReference type="GO" id="GO:0000034">
    <property type="term" value="F:adenine deaminase activity"/>
    <property type="evidence" value="ECO:0007669"/>
    <property type="project" value="UniProtKB-UniRule"/>
</dbReference>
<dbReference type="NCBIfam" id="TIGR01178">
    <property type="entry name" value="ade"/>
    <property type="match status" value="1"/>
</dbReference>
<dbReference type="Pfam" id="PF01979">
    <property type="entry name" value="Amidohydro_1"/>
    <property type="match status" value="1"/>
</dbReference>
<reference evidence="9 10" key="1">
    <citation type="journal article" date="2016" name="ISME J.">
        <title>Chasing the elusive Euryarchaeota class WSA2: genomes reveal a uniquely fastidious methyl-reducing methanogen.</title>
        <authorList>
            <person name="Nobu M.K."/>
            <person name="Narihiro T."/>
            <person name="Kuroda K."/>
            <person name="Mei R."/>
            <person name="Liu W.T."/>
        </authorList>
    </citation>
    <scope>NUCLEOTIDE SEQUENCE [LARGE SCALE GENOMIC DNA]</scope>
    <source>
        <strain evidence="9">U1lsi0528_Bin055</strain>
    </source>
</reference>
<dbReference type="InterPro" id="IPR026912">
    <property type="entry name" value="Adenine_deam_C"/>
</dbReference>
<evidence type="ECO:0000313" key="9">
    <source>
        <dbReference type="EMBL" id="KYC52308.1"/>
    </source>
</evidence>
<dbReference type="HAMAP" id="MF_01518">
    <property type="entry name" value="Adenine_deamin"/>
    <property type="match status" value="1"/>
</dbReference>
<dbReference type="PANTHER" id="PTHR11113:SF2">
    <property type="entry name" value="ADENINE DEAMINASE"/>
    <property type="match status" value="1"/>
</dbReference>
<dbReference type="Gene3D" id="3.20.20.140">
    <property type="entry name" value="Metal-dependent hydrolases"/>
    <property type="match status" value="1"/>
</dbReference>
<dbReference type="CDD" id="cd01295">
    <property type="entry name" value="AdeC"/>
    <property type="match status" value="1"/>
</dbReference>
<evidence type="ECO:0000256" key="6">
    <source>
        <dbReference type="HAMAP-Rule" id="MF_01518"/>
    </source>
</evidence>
<dbReference type="AlphaFoldDB" id="A0A150J599"/>
<comment type="caution">
    <text evidence="9">The sequence shown here is derived from an EMBL/GenBank/DDBJ whole genome shotgun (WGS) entry which is preliminary data.</text>
</comment>
<comment type="catalytic activity">
    <reaction evidence="5 6">
        <text>adenine + H2O + H(+) = hypoxanthine + NH4(+)</text>
        <dbReference type="Rhea" id="RHEA:23688"/>
        <dbReference type="ChEBI" id="CHEBI:15377"/>
        <dbReference type="ChEBI" id="CHEBI:15378"/>
        <dbReference type="ChEBI" id="CHEBI:16708"/>
        <dbReference type="ChEBI" id="CHEBI:17368"/>
        <dbReference type="ChEBI" id="CHEBI:28938"/>
        <dbReference type="EC" id="3.5.4.2"/>
    </reaction>
</comment>
<comment type="cofactor">
    <cofactor evidence="6">
        <name>Mn(2+)</name>
        <dbReference type="ChEBI" id="CHEBI:29035"/>
    </cofactor>
</comment>
<evidence type="ECO:0000256" key="5">
    <source>
        <dbReference type="ARBA" id="ARBA00047720"/>
    </source>
</evidence>
<sequence length="548" mass="60731">MDYMENNLEYISGNIVDPIHKEIFSGIITISNGKILGIERNNNIYSNYIIPGFVDSHIHIESSMLIPYEFSRIAVIHGTVATVSDPHEIANILGIEGIKYMIDNAKLSPLKFYFGASSCVPATQFETSGACMGAKEVEELLKNDNVKFLGEVMNTFGAINNDSEVIEKINVAKKYSKKIDGHAPGLYGEALDKYISKGIDTDHECVRRVEALEKIEKGMKIQIRGGSAAENFEALIPLVDSHYESCMFCSDDKHPDDLIKGHIDEMVRRSINYGIDIFKLLNVSSVNPVKHYGLEVGLLQEGDPADFLIVDNLNDFNILKTYINGNIVSNSGKTNIEHKSFEVKNNFNVGLKNISEFILPYKEGLLNVIEAIDGQLITNDIQVEPKIVNGNVVSDIERDILKIAVVNRYKDSKLPIGFIRNFGLKKGAIASSIAHDSHNIVAVGVSDGDICNAVNMIIENKGGIGCVCDENKIFLELPVAGIMTFEEYNKVADNYRHVTNFAKSLGCTLHSPFMTLSFMALLVIPKIKIGDKGLFDSENFNFLDLFIN</sequence>
<evidence type="ECO:0000313" key="10">
    <source>
        <dbReference type="Proteomes" id="UP000075398"/>
    </source>
</evidence>
<evidence type="ECO:0000256" key="1">
    <source>
        <dbReference type="ARBA" id="ARBA00006773"/>
    </source>
</evidence>
<dbReference type="EC" id="3.5.4.2" evidence="2 6"/>
<protein>
    <recommendedName>
        <fullName evidence="2 6">Adenine deaminase</fullName>
        <shortName evidence="6">Adenase</shortName>
        <shortName evidence="6">Adenine aminase</shortName>
        <ecNumber evidence="2 6">3.5.4.2</ecNumber>
    </recommendedName>
</protein>
<evidence type="ECO:0000256" key="3">
    <source>
        <dbReference type="ARBA" id="ARBA00022801"/>
    </source>
</evidence>
<evidence type="ECO:0000256" key="4">
    <source>
        <dbReference type="ARBA" id="ARBA00023211"/>
    </source>
</evidence>
<feature type="domain" description="Adenine deaminase C-terminal" evidence="8">
    <location>
        <begin position="375"/>
        <end position="540"/>
    </location>
</feature>
<dbReference type="SUPFAM" id="SSF51338">
    <property type="entry name" value="Composite domain of metallo-dependent hydrolases"/>
    <property type="match status" value="1"/>
</dbReference>
<keyword evidence="4 6" id="KW-0464">Manganese</keyword>
<dbReference type="Proteomes" id="UP000075398">
    <property type="component" value="Unassembled WGS sequence"/>
</dbReference>
<dbReference type="PANTHER" id="PTHR11113">
    <property type="entry name" value="N-ACETYLGLUCOSAMINE-6-PHOSPHATE DEACETYLASE"/>
    <property type="match status" value="1"/>
</dbReference>
<evidence type="ECO:0000256" key="2">
    <source>
        <dbReference type="ARBA" id="ARBA00012782"/>
    </source>
</evidence>
<evidence type="ECO:0000259" key="8">
    <source>
        <dbReference type="Pfam" id="PF13382"/>
    </source>
</evidence>
<dbReference type="PATRIC" id="fig|1705409.3.peg.896"/>
<evidence type="ECO:0000259" key="7">
    <source>
        <dbReference type="Pfam" id="PF01979"/>
    </source>
</evidence>
<dbReference type="GO" id="GO:0006146">
    <property type="term" value="P:adenine catabolic process"/>
    <property type="evidence" value="ECO:0007669"/>
    <property type="project" value="InterPro"/>
</dbReference>
<dbReference type="SUPFAM" id="SSF51556">
    <property type="entry name" value="Metallo-dependent hydrolases"/>
    <property type="match status" value="1"/>
</dbReference>
<keyword evidence="3 6" id="KW-0378">Hydrolase</keyword>
<gene>
    <name evidence="6" type="primary">ade</name>
    <name evidence="9" type="ORF">AMQ22_00872</name>
</gene>
<accession>A0A150J599</accession>
<comment type="similarity">
    <text evidence="1 6">Belongs to the metallo-dependent hydrolases superfamily. Adenine deaminase family.</text>
</comment>
<dbReference type="InterPro" id="IPR006679">
    <property type="entry name" value="Adenine_deam"/>
</dbReference>
<feature type="domain" description="Amidohydrolase-related" evidence="7">
    <location>
        <begin position="48"/>
        <end position="328"/>
    </location>
</feature>
<dbReference type="InterPro" id="IPR006680">
    <property type="entry name" value="Amidohydro-rel"/>
</dbReference>
<name>A0A150J599_9EURY</name>
<dbReference type="EMBL" id="LNGC01000027">
    <property type="protein sequence ID" value="KYC52308.1"/>
    <property type="molecule type" value="Genomic_DNA"/>
</dbReference>